<sequence length="780" mass="87377">MEGHALQPSERIPDLQEYLARWSPRIHPVKSAEEEFQENLKKDQALLTDLSQNSLDKLSEIVSCATRMQQLKALHDDTKDEKEREYQQKLWEQQEALAFELFDLFGLELIKQLCKNWCDRRGQSLSTAPTEPDTTSCAIDTEPKGTTTSRFTPIPDQPTSTNKPPANSTKNSMPTPPNTENVQEPSTRPIEPDTTEHNTSAGPQKRPAEPPAARPTKRSRPDVTQGPLTGDRTIEYDQVYQNGQAEPKYVIAEYNGFWYILECKAHRMHFNNHPIRGAAKHLRGKKHNQPSVNYEEAVRALGTRVLGCDEGKAKKNNDVARRPCYSQMGRPVASLSPSVGRSIPTRSNESPTGIDPKPGEVYTTFWSKTKEFFAILVLPWLNTGQLGNDLTLTVKDTGLIKEVPFCYQYNETDGSVEWAPEYRPDGQHYNEREYPIMYFDASVFPGECRANWVAAREFAHYDPKVATIPFKEIVDGFIASRNNSVQETGHHTQENEQGALSIDAATAEIFPREQPSGAREIIVIDDDNDDDTGDHYQCANTTIGSEDRVPKTEPPDEPMRGVHEQEATSTTCDNAASQQPFTVPIRDDTQLFHGLPGPQSPNGDAYPGWPTSCDTQAEIPNYVSPQWPPFLHGPSAIANTYFHPQHLSQPTPTDTRAPEAIMAPLPLDQSPSAPSHDSSSQMQPTAKPCQDAELYTYFNQARNASSQFQLDSDGQLRWIAPKTPSAVATKQKPMSARQHEELRARILPTCKEPQPTQHKAPMPDSHQTSYVTPHGFKRSF</sequence>
<dbReference type="AlphaFoldDB" id="A0A395N4K4"/>
<evidence type="ECO:0000313" key="3">
    <source>
        <dbReference type="EMBL" id="RFN54529.1"/>
    </source>
</evidence>
<feature type="compositionally biased region" description="Polar residues" evidence="2">
    <location>
        <begin position="123"/>
        <end position="186"/>
    </location>
</feature>
<feature type="region of interest" description="Disordered" evidence="2">
    <location>
        <begin position="540"/>
        <end position="576"/>
    </location>
</feature>
<feature type="compositionally biased region" description="Polar residues" evidence="2">
    <location>
        <begin position="567"/>
        <end position="576"/>
    </location>
</feature>
<feature type="compositionally biased region" description="Low complexity" evidence="2">
    <location>
        <begin position="668"/>
        <end position="681"/>
    </location>
</feature>
<reference evidence="3 4" key="1">
    <citation type="journal article" date="2018" name="PLoS Pathog.">
        <title>Evolution of structural diversity of trichothecenes, a family of toxins produced by plant pathogenic and entomopathogenic fungi.</title>
        <authorList>
            <person name="Proctor R.H."/>
            <person name="McCormick S.P."/>
            <person name="Kim H.S."/>
            <person name="Cardoza R.E."/>
            <person name="Stanley A.M."/>
            <person name="Lindo L."/>
            <person name="Kelly A."/>
            <person name="Brown D.W."/>
            <person name="Lee T."/>
            <person name="Vaughan M.M."/>
            <person name="Alexander N.J."/>
            <person name="Busman M."/>
            <person name="Gutierrez S."/>
        </authorList>
    </citation>
    <scope>NUCLEOTIDE SEQUENCE [LARGE SCALE GENOMIC DNA]</scope>
    <source>
        <strain evidence="3 4">NRRL 13405</strain>
    </source>
</reference>
<feature type="region of interest" description="Disordered" evidence="2">
    <location>
        <begin position="329"/>
        <end position="358"/>
    </location>
</feature>
<protein>
    <submittedName>
        <fullName evidence="3">Uncharacterized protein</fullName>
    </submittedName>
</protein>
<proteinExistence type="predicted"/>
<feature type="coiled-coil region" evidence="1">
    <location>
        <begin position="33"/>
        <end position="88"/>
    </location>
</feature>
<comment type="caution">
    <text evidence="3">The sequence shown here is derived from an EMBL/GenBank/DDBJ whole genome shotgun (WGS) entry which is preliminary data.</text>
</comment>
<feature type="compositionally biased region" description="Polar residues" evidence="2">
    <location>
        <begin position="335"/>
        <end position="351"/>
    </location>
</feature>
<feature type="region of interest" description="Disordered" evidence="2">
    <location>
        <begin position="588"/>
        <end position="610"/>
    </location>
</feature>
<evidence type="ECO:0000256" key="2">
    <source>
        <dbReference type="SAM" id="MobiDB-lite"/>
    </source>
</evidence>
<evidence type="ECO:0000256" key="1">
    <source>
        <dbReference type="SAM" id="Coils"/>
    </source>
</evidence>
<feature type="region of interest" description="Disordered" evidence="2">
    <location>
        <begin position="665"/>
        <end position="687"/>
    </location>
</feature>
<keyword evidence="4" id="KW-1185">Reference proteome</keyword>
<evidence type="ECO:0000313" key="4">
    <source>
        <dbReference type="Proteomes" id="UP000265631"/>
    </source>
</evidence>
<gene>
    <name evidence="3" type="ORF">FIE12Z_1184</name>
</gene>
<feature type="region of interest" description="Disordered" evidence="2">
    <location>
        <begin position="123"/>
        <end position="234"/>
    </location>
</feature>
<organism evidence="3 4">
    <name type="scientific">Fusarium flagelliforme</name>
    <dbReference type="NCBI Taxonomy" id="2675880"/>
    <lineage>
        <taxon>Eukaryota</taxon>
        <taxon>Fungi</taxon>
        <taxon>Dikarya</taxon>
        <taxon>Ascomycota</taxon>
        <taxon>Pezizomycotina</taxon>
        <taxon>Sordariomycetes</taxon>
        <taxon>Hypocreomycetidae</taxon>
        <taxon>Hypocreales</taxon>
        <taxon>Nectriaceae</taxon>
        <taxon>Fusarium</taxon>
        <taxon>Fusarium incarnatum-equiseti species complex</taxon>
    </lineage>
</organism>
<feature type="region of interest" description="Disordered" evidence="2">
    <location>
        <begin position="750"/>
        <end position="780"/>
    </location>
</feature>
<accession>A0A395N4K4</accession>
<name>A0A395N4K4_9HYPO</name>
<keyword evidence="1" id="KW-0175">Coiled coil</keyword>
<dbReference type="STRING" id="2594813.A0A395N4K4"/>
<feature type="compositionally biased region" description="Basic and acidic residues" evidence="2">
    <location>
        <begin position="545"/>
        <end position="566"/>
    </location>
</feature>
<dbReference type="Proteomes" id="UP000265631">
    <property type="component" value="Unassembled WGS sequence"/>
</dbReference>
<dbReference type="EMBL" id="PXXK01000026">
    <property type="protein sequence ID" value="RFN54529.1"/>
    <property type="molecule type" value="Genomic_DNA"/>
</dbReference>